<gene>
    <name evidence="1" type="ORF">C1H87_06595</name>
</gene>
<dbReference type="RefSeq" id="WP_102755051.1">
    <property type="nucleotide sequence ID" value="NZ_CP025791.1"/>
</dbReference>
<dbReference type="KEGG" id="fek:C1H87_06595"/>
<dbReference type="OrthoDB" id="1453304at2"/>
<name>A0A2K9PMY9_9FLAO</name>
<reference evidence="1 2" key="1">
    <citation type="submission" date="2018-01" db="EMBL/GenBank/DDBJ databases">
        <title>Complete genome sequence of Flavivirga eckloniae ECD14 isolated from seaweed Ecklonia cava.</title>
        <authorList>
            <person name="Lee J.H."/>
            <person name="Baik K.S."/>
            <person name="Seong C.N."/>
        </authorList>
    </citation>
    <scope>NUCLEOTIDE SEQUENCE [LARGE SCALE GENOMIC DNA]</scope>
    <source>
        <strain evidence="1 2">ECD14</strain>
    </source>
</reference>
<sequence>MIKKTSEGNFSETLMSSDKSLIGLLFFLKRKKFDYLIITKQRILYIIRNKVIKNVSYSNQSKVNFDLKKNRIEYYDEKQEKEYIELSDLRITLEEIQQIKSILN</sequence>
<dbReference type="AlphaFoldDB" id="A0A2K9PMY9"/>
<evidence type="ECO:0000313" key="2">
    <source>
        <dbReference type="Proteomes" id="UP000235826"/>
    </source>
</evidence>
<organism evidence="1 2">
    <name type="scientific">Flavivirga eckloniae</name>
    <dbReference type="NCBI Taxonomy" id="1803846"/>
    <lineage>
        <taxon>Bacteria</taxon>
        <taxon>Pseudomonadati</taxon>
        <taxon>Bacteroidota</taxon>
        <taxon>Flavobacteriia</taxon>
        <taxon>Flavobacteriales</taxon>
        <taxon>Flavobacteriaceae</taxon>
        <taxon>Flavivirga</taxon>
    </lineage>
</organism>
<keyword evidence="2" id="KW-1185">Reference proteome</keyword>
<dbReference type="EMBL" id="CP025791">
    <property type="protein sequence ID" value="AUP78395.1"/>
    <property type="molecule type" value="Genomic_DNA"/>
</dbReference>
<dbReference type="Proteomes" id="UP000235826">
    <property type="component" value="Chromosome"/>
</dbReference>
<protein>
    <submittedName>
        <fullName evidence="1">Uncharacterized protein</fullName>
    </submittedName>
</protein>
<evidence type="ECO:0000313" key="1">
    <source>
        <dbReference type="EMBL" id="AUP78395.1"/>
    </source>
</evidence>
<accession>A0A2K9PMY9</accession>
<proteinExistence type="predicted"/>